<dbReference type="EMBL" id="JAHHGM010000005">
    <property type="protein sequence ID" value="MBT2988704.1"/>
    <property type="molecule type" value="Genomic_DNA"/>
</dbReference>
<accession>A0A944M9K6</accession>
<dbReference type="Proteomes" id="UP000770889">
    <property type="component" value="Unassembled WGS sequence"/>
</dbReference>
<dbReference type="InterPro" id="IPR029068">
    <property type="entry name" value="Glyas_Bleomycin-R_OHBP_Dase"/>
</dbReference>
<sequence length="120" mass="13651">MKPTFKAGRNIAIKVPSHEYEKTVLFYEQLLGLQRIPSNSPDPFESVTFDFGDKNLWIDRIVGLSQSEVWLEIETDDAEAAKRYLADQGCAIRDEIEPLPEGFKGFWLSGPNNIIHLVVE</sequence>
<comment type="caution">
    <text evidence="1">The sequence shown here is derived from an EMBL/GenBank/DDBJ whole genome shotgun (WGS) entry which is preliminary data.</text>
</comment>
<dbReference type="AlphaFoldDB" id="A0A944M9K6"/>
<name>A0A944M9K6_9GAMM</name>
<dbReference type="SUPFAM" id="SSF54593">
    <property type="entry name" value="Glyoxalase/Bleomycin resistance protein/Dihydroxybiphenyl dioxygenase"/>
    <property type="match status" value="1"/>
</dbReference>
<reference evidence="1 2" key="1">
    <citation type="submission" date="2021-05" db="EMBL/GenBank/DDBJ databases">
        <title>Genetic and Functional Diversity in Clade A Lucinid endosymbionts from the Bahamas.</title>
        <authorList>
            <person name="Giani N.M."/>
            <person name="Engel A.S."/>
            <person name="Campbell B.J."/>
        </authorList>
    </citation>
    <scope>NUCLEOTIDE SEQUENCE [LARGE SCALE GENOMIC DNA]</scope>
    <source>
        <strain evidence="1">LUC16012Gg_MoonRockCtena</strain>
    </source>
</reference>
<organism evidence="1 2">
    <name type="scientific">Candidatus Thiodiazotropha taylori</name>
    <dbReference type="NCBI Taxonomy" id="2792791"/>
    <lineage>
        <taxon>Bacteria</taxon>
        <taxon>Pseudomonadati</taxon>
        <taxon>Pseudomonadota</taxon>
        <taxon>Gammaproteobacteria</taxon>
        <taxon>Chromatiales</taxon>
        <taxon>Sedimenticolaceae</taxon>
        <taxon>Candidatus Thiodiazotropha</taxon>
    </lineage>
</organism>
<protein>
    <submittedName>
        <fullName evidence="1">VOC family protein</fullName>
    </submittedName>
</protein>
<evidence type="ECO:0000313" key="1">
    <source>
        <dbReference type="EMBL" id="MBT2988704.1"/>
    </source>
</evidence>
<proteinExistence type="predicted"/>
<gene>
    <name evidence="1" type="ORF">KME65_07035</name>
</gene>
<dbReference type="CDD" id="cd06587">
    <property type="entry name" value="VOC"/>
    <property type="match status" value="1"/>
</dbReference>
<evidence type="ECO:0000313" key="2">
    <source>
        <dbReference type="Proteomes" id="UP000770889"/>
    </source>
</evidence>
<dbReference type="Gene3D" id="3.10.180.10">
    <property type="entry name" value="2,3-Dihydroxybiphenyl 1,2-Dioxygenase, domain 1"/>
    <property type="match status" value="1"/>
</dbReference>